<dbReference type="Gene3D" id="2.115.10.20">
    <property type="entry name" value="Glycosyl hydrolase domain, family 43"/>
    <property type="match status" value="1"/>
</dbReference>
<dbReference type="InterPro" id="IPR052176">
    <property type="entry name" value="Glycosyl_Hydrlase_43_Enz"/>
</dbReference>
<evidence type="ECO:0000256" key="1">
    <source>
        <dbReference type="ARBA" id="ARBA00009865"/>
    </source>
</evidence>
<evidence type="ECO:0000256" key="6">
    <source>
        <dbReference type="PIRSR" id="PIRSR606710-1"/>
    </source>
</evidence>
<evidence type="ECO:0000313" key="11">
    <source>
        <dbReference type="Proteomes" id="UP000291591"/>
    </source>
</evidence>
<dbReference type="Proteomes" id="UP000291591">
    <property type="component" value="Unassembled WGS sequence"/>
</dbReference>
<dbReference type="CDD" id="cd09004">
    <property type="entry name" value="GH43_bXyl-like"/>
    <property type="match status" value="1"/>
</dbReference>
<keyword evidence="2" id="KW-0858">Xylan degradation</keyword>
<evidence type="ECO:0000256" key="2">
    <source>
        <dbReference type="ARBA" id="ARBA00022651"/>
    </source>
</evidence>
<dbReference type="SUPFAM" id="SSF75005">
    <property type="entry name" value="Arabinanase/levansucrase/invertase"/>
    <property type="match status" value="1"/>
</dbReference>
<dbReference type="InterPro" id="IPR023296">
    <property type="entry name" value="Glyco_hydro_beta-prop_sf"/>
</dbReference>
<dbReference type="AlphaFoldDB" id="A0A4Q7UZY5"/>
<evidence type="ECO:0000256" key="4">
    <source>
        <dbReference type="ARBA" id="ARBA00023277"/>
    </source>
</evidence>
<organism evidence="10 11">
    <name type="scientific">Pseudonocardia sediminis</name>
    <dbReference type="NCBI Taxonomy" id="1397368"/>
    <lineage>
        <taxon>Bacteria</taxon>
        <taxon>Bacillati</taxon>
        <taxon>Actinomycetota</taxon>
        <taxon>Actinomycetes</taxon>
        <taxon>Pseudonocardiales</taxon>
        <taxon>Pseudonocardiaceae</taxon>
        <taxon>Pseudonocardia</taxon>
    </lineage>
</organism>
<dbReference type="PANTHER" id="PTHR43772:SF2">
    <property type="entry name" value="PUTATIVE (AFU_ORTHOLOGUE AFUA_2G04480)-RELATED"/>
    <property type="match status" value="1"/>
</dbReference>
<protein>
    <submittedName>
        <fullName evidence="10">Glycosyl hydrolase family 43</fullName>
    </submittedName>
</protein>
<dbReference type="RefSeq" id="WP_242623255.1">
    <property type="nucleotide sequence ID" value="NZ_SHKL01000001.1"/>
</dbReference>
<evidence type="ECO:0000256" key="9">
    <source>
        <dbReference type="SAM" id="MobiDB-lite"/>
    </source>
</evidence>
<reference evidence="10 11" key="1">
    <citation type="submission" date="2019-02" db="EMBL/GenBank/DDBJ databases">
        <title>Sequencing the genomes of 1000 actinobacteria strains.</title>
        <authorList>
            <person name="Klenk H.-P."/>
        </authorList>
    </citation>
    <scope>NUCLEOTIDE SEQUENCE [LARGE SCALE GENOMIC DNA]</scope>
    <source>
        <strain evidence="10 11">DSM 45779</strain>
    </source>
</reference>
<comment type="caution">
    <text evidence="10">The sequence shown here is derived from an EMBL/GenBank/DDBJ whole genome shotgun (WGS) entry which is preliminary data.</text>
</comment>
<name>A0A4Q7UZY5_PSEST</name>
<dbReference type="EMBL" id="SHKL01000001">
    <property type="protein sequence ID" value="RZT87732.1"/>
    <property type="molecule type" value="Genomic_DNA"/>
</dbReference>
<accession>A0A4Q7UZY5</accession>
<evidence type="ECO:0000256" key="7">
    <source>
        <dbReference type="PIRSR" id="PIRSR606710-2"/>
    </source>
</evidence>
<keyword evidence="5 8" id="KW-0326">Glycosidase</keyword>
<evidence type="ECO:0000313" key="10">
    <source>
        <dbReference type="EMBL" id="RZT87732.1"/>
    </source>
</evidence>
<feature type="region of interest" description="Disordered" evidence="9">
    <location>
        <begin position="35"/>
        <end position="56"/>
    </location>
</feature>
<comment type="similarity">
    <text evidence="1 8">Belongs to the glycosyl hydrolase 43 family.</text>
</comment>
<sequence length="342" mass="36228">MLPRSLARLPAAATAAVLALLPGALLPGVLLPGTAAAEPPPPEPPRAERPAGAATIPGNYADPTIVAFDGTYYLYPTTDGAGAADASFRVFSSKDLVTWRDRGEVLGLGPDVDWAERNAWAPAVARRDGRYFFYYTADMRIGVAVGDSPTGPFTDIGRPLVEANTSGRGQSIDPATFTAPDGTTYLYWGNGEAFVVPLNADMVSFDPGKVRRIDGLDGFGEGLHMARRGGTYHLTWSIGVFTSEDYRVGYATATSPTGPFTDRGVILSKDAAKGIRGTGHDSVLQIPGTDEWFMAYHRFTIPGGDGTHRQITLDRIPIGANGVFGRVTPTLTGPSERPALTG</sequence>
<keyword evidence="2" id="KW-0624">Polysaccharide degradation</keyword>
<dbReference type="GO" id="GO:0045493">
    <property type="term" value="P:xylan catabolic process"/>
    <property type="evidence" value="ECO:0007669"/>
    <property type="project" value="UniProtKB-KW"/>
</dbReference>
<keyword evidence="4" id="KW-0119">Carbohydrate metabolism</keyword>
<dbReference type="PANTHER" id="PTHR43772">
    <property type="entry name" value="ENDO-1,4-BETA-XYLANASE"/>
    <property type="match status" value="1"/>
</dbReference>
<proteinExistence type="inferred from homology"/>
<evidence type="ECO:0000256" key="3">
    <source>
        <dbReference type="ARBA" id="ARBA00022801"/>
    </source>
</evidence>
<dbReference type="GO" id="GO:0004553">
    <property type="term" value="F:hydrolase activity, hydrolyzing O-glycosyl compounds"/>
    <property type="evidence" value="ECO:0007669"/>
    <property type="project" value="InterPro"/>
</dbReference>
<dbReference type="InterPro" id="IPR006710">
    <property type="entry name" value="Glyco_hydro_43"/>
</dbReference>
<feature type="active site" description="Proton acceptor" evidence="6">
    <location>
        <position position="62"/>
    </location>
</feature>
<feature type="site" description="Important for catalytic activity, responsible for pKa modulation of the active site Glu and correct orientation of both the proton donor and substrate" evidence="7">
    <location>
        <position position="173"/>
    </location>
</feature>
<dbReference type="Pfam" id="PF04616">
    <property type="entry name" value="Glyco_hydro_43"/>
    <property type="match status" value="1"/>
</dbReference>
<evidence type="ECO:0000256" key="8">
    <source>
        <dbReference type="RuleBase" id="RU361187"/>
    </source>
</evidence>
<evidence type="ECO:0000256" key="5">
    <source>
        <dbReference type="ARBA" id="ARBA00023295"/>
    </source>
</evidence>
<keyword evidence="11" id="KW-1185">Reference proteome</keyword>
<gene>
    <name evidence="10" type="ORF">EV383_4658</name>
</gene>
<keyword evidence="3 8" id="KW-0378">Hydrolase</keyword>
<feature type="active site" description="Proton donor" evidence="6">
    <location>
        <position position="221"/>
    </location>
</feature>